<name>A0A0R1ETE0_LACZE</name>
<dbReference type="EMBL" id="AZCT01000005">
    <property type="protein sequence ID" value="KRK12652.1"/>
    <property type="molecule type" value="Genomic_DNA"/>
</dbReference>
<dbReference type="GO" id="GO:0008270">
    <property type="term" value="F:zinc ion binding"/>
    <property type="evidence" value="ECO:0007669"/>
    <property type="project" value="InterPro"/>
</dbReference>
<dbReference type="PROSITE" id="PS01162">
    <property type="entry name" value="QOR_ZETA_CRYSTAL"/>
    <property type="match status" value="1"/>
</dbReference>
<dbReference type="InterPro" id="IPR036291">
    <property type="entry name" value="NAD(P)-bd_dom_sf"/>
</dbReference>
<sequence length="343" mass="36622">MPKNIAIGFTEGLPITEPNSFQSFTLPVPTPEPNEVIVQVAGVSVNPVDTKRRQTAPRQTTPQILGYDAVGTITQIGSAVTAFHVGDRVIYAGTTRKPGSDQQFQAVDADLIALAPKQAPTADLAALPLVGLTAWELLFEKMGFIPEYNANKGQHLLIINGAGGVGSMLSQLARWSGLNVLATSSPKNHDWLRAHGVATPLDYHKDLVSQVHHAGVQTVDGVALLYHPEPYLATASQLIRAFGHIGCIVGPQSGLDLAVVKDKAASFDYEYMFAKTDFDYHVASQGAILSRLLTLYQDGQIKASVTKEFTGINVANLKAATQLVEAGHMVGKVVLTGTFSAEN</sequence>
<dbReference type="InterPro" id="IPR013154">
    <property type="entry name" value="ADH-like_N"/>
</dbReference>
<organism evidence="2 3">
    <name type="scientific">Lacticaseibacillus zeae DSM 20178 = KCTC 3804</name>
    <dbReference type="NCBI Taxonomy" id="1423816"/>
    <lineage>
        <taxon>Bacteria</taxon>
        <taxon>Bacillati</taxon>
        <taxon>Bacillota</taxon>
        <taxon>Bacilli</taxon>
        <taxon>Lactobacillales</taxon>
        <taxon>Lactobacillaceae</taxon>
        <taxon>Lacticaseibacillus</taxon>
    </lineage>
</organism>
<dbReference type="SMART" id="SM00829">
    <property type="entry name" value="PKS_ER"/>
    <property type="match status" value="1"/>
</dbReference>
<dbReference type="InterPro" id="IPR014182">
    <property type="entry name" value="ADH_Zn_typ-1"/>
</dbReference>
<protein>
    <submittedName>
        <fullName evidence="2">Alcohol dehydrogenase</fullName>
    </submittedName>
</protein>
<dbReference type="SUPFAM" id="SSF50129">
    <property type="entry name" value="GroES-like"/>
    <property type="match status" value="1"/>
</dbReference>
<feature type="domain" description="Enoyl reductase (ER)" evidence="1">
    <location>
        <begin position="19"/>
        <end position="335"/>
    </location>
</feature>
<dbReference type="GO" id="GO:0016491">
    <property type="term" value="F:oxidoreductase activity"/>
    <property type="evidence" value="ECO:0007669"/>
    <property type="project" value="InterPro"/>
</dbReference>
<dbReference type="eggNOG" id="COG0604">
    <property type="taxonomic scope" value="Bacteria"/>
</dbReference>
<comment type="caution">
    <text evidence="2">The sequence shown here is derived from an EMBL/GenBank/DDBJ whole genome shotgun (WGS) entry which is preliminary data.</text>
</comment>
<dbReference type="InterPro" id="IPR020843">
    <property type="entry name" value="ER"/>
</dbReference>
<dbReference type="InterPro" id="IPR052585">
    <property type="entry name" value="Lipid_raft_assoc_Zn_ADH"/>
</dbReference>
<dbReference type="Gene3D" id="3.90.180.10">
    <property type="entry name" value="Medium-chain alcohol dehydrogenases, catalytic domain"/>
    <property type="match status" value="1"/>
</dbReference>
<evidence type="ECO:0000313" key="3">
    <source>
        <dbReference type="Proteomes" id="UP000051984"/>
    </source>
</evidence>
<dbReference type="InterPro" id="IPR002364">
    <property type="entry name" value="Quin_OxRdtase/zeta-crystal_CS"/>
</dbReference>
<dbReference type="Gene3D" id="3.40.50.720">
    <property type="entry name" value="NAD(P)-binding Rossmann-like Domain"/>
    <property type="match status" value="1"/>
</dbReference>
<dbReference type="InterPro" id="IPR011032">
    <property type="entry name" value="GroES-like_sf"/>
</dbReference>
<dbReference type="SUPFAM" id="SSF51735">
    <property type="entry name" value="NAD(P)-binding Rossmann-fold domains"/>
    <property type="match status" value="1"/>
</dbReference>
<proteinExistence type="predicted"/>
<dbReference type="PANTHER" id="PTHR43482:SF1">
    <property type="entry name" value="PROTEIN AST1-RELATED"/>
    <property type="match status" value="1"/>
</dbReference>
<dbReference type="AlphaFoldDB" id="A0A0R1ETE0"/>
<dbReference type="PATRIC" id="fig|1423816.3.peg.2633"/>
<dbReference type="PANTHER" id="PTHR43482">
    <property type="entry name" value="PROTEIN AST1-RELATED"/>
    <property type="match status" value="1"/>
</dbReference>
<accession>A0A0R1ETE0</accession>
<gene>
    <name evidence="2" type="ORF">FD51_GL002532</name>
</gene>
<evidence type="ECO:0000313" key="2">
    <source>
        <dbReference type="EMBL" id="KRK12652.1"/>
    </source>
</evidence>
<evidence type="ECO:0000259" key="1">
    <source>
        <dbReference type="SMART" id="SM00829"/>
    </source>
</evidence>
<dbReference type="Pfam" id="PF08240">
    <property type="entry name" value="ADH_N"/>
    <property type="match status" value="1"/>
</dbReference>
<reference evidence="2 3" key="1">
    <citation type="journal article" date="2015" name="Genome Announc.">
        <title>Expanding the biotechnology potential of lactobacilli through comparative genomics of 213 strains and associated genera.</title>
        <authorList>
            <person name="Sun Z."/>
            <person name="Harris H.M."/>
            <person name="McCann A."/>
            <person name="Guo C."/>
            <person name="Argimon S."/>
            <person name="Zhang W."/>
            <person name="Yang X."/>
            <person name="Jeffery I.B."/>
            <person name="Cooney J.C."/>
            <person name="Kagawa T.F."/>
            <person name="Liu W."/>
            <person name="Song Y."/>
            <person name="Salvetti E."/>
            <person name="Wrobel A."/>
            <person name="Rasinkangas P."/>
            <person name="Parkhill J."/>
            <person name="Rea M.C."/>
            <person name="O'Sullivan O."/>
            <person name="Ritari J."/>
            <person name="Douillard F.P."/>
            <person name="Paul Ross R."/>
            <person name="Yang R."/>
            <person name="Briner A.E."/>
            <person name="Felis G.E."/>
            <person name="de Vos W.M."/>
            <person name="Barrangou R."/>
            <person name="Klaenhammer T.R."/>
            <person name="Caufield P.W."/>
            <person name="Cui Y."/>
            <person name="Zhang H."/>
            <person name="O'Toole P.W."/>
        </authorList>
    </citation>
    <scope>NUCLEOTIDE SEQUENCE [LARGE SCALE GENOMIC DNA]</scope>
    <source>
        <strain evidence="2 3">DSM 20178</strain>
    </source>
</reference>
<dbReference type="Proteomes" id="UP000051984">
    <property type="component" value="Unassembled WGS sequence"/>
</dbReference>
<dbReference type="Pfam" id="PF13602">
    <property type="entry name" value="ADH_zinc_N_2"/>
    <property type="match status" value="1"/>
</dbReference>
<dbReference type="RefSeq" id="WP_010493603.1">
    <property type="nucleotide sequence ID" value="NZ_AZCT01000005.1"/>
</dbReference>
<dbReference type="CDD" id="cd08252">
    <property type="entry name" value="AL_MDR"/>
    <property type="match status" value="1"/>
</dbReference>